<dbReference type="GO" id="GO:0009740">
    <property type="term" value="P:gibberellic acid mediated signaling pathway"/>
    <property type="evidence" value="ECO:0007669"/>
    <property type="project" value="TreeGrafter"/>
</dbReference>
<dbReference type="EMBL" id="PGOL01007499">
    <property type="protein sequence ID" value="PKI32615.1"/>
    <property type="molecule type" value="Genomic_DNA"/>
</dbReference>
<comment type="caution">
    <text evidence="3">The sequence shown here is derived from an EMBL/GenBank/DDBJ whole genome shotgun (WGS) entry which is preliminary data.</text>
</comment>
<comment type="pathway">
    <text evidence="1">Protein modification; protein ubiquitination.</text>
</comment>
<comment type="subunit">
    <text evidence="1">Component of the SCF-type E3 ligase complex.</text>
</comment>
<dbReference type="Gene3D" id="1.20.1280.50">
    <property type="match status" value="1"/>
</dbReference>
<dbReference type="GO" id="GO:0005634">
    <property type="term" value="C:nucleus"/>
    <property type="evidence" value="ECO:0007669"/>
    <property type="project" value="UniProtKB-SubCell"/>
</dbReference>
<dbReference type="GO" id="GO:0019005">
    <property type="term" value="C:SCF ubiquitin ligase complex"/>
    <property type="evidence" value="ECO:0007669"/>
    <property type="project" value="UniProtKB-UniRule"/>
</dbReference>
<proteinExistence type="predicted"/>
<sequence>MSPTGQHIPTNPPPWDVLVLVAHRLDPKTLAVASCVCKSWAASMSSDCLWEPICSMHYPSLSSLHWADPSVPFRRLFSMGFTASKCRNRCPPPPHLSLDSLDFIIDIRALRLPIATVAKPGEELKLELGPNNLFQFDIENTSPDHLSVWEVPCLVRVTWNVVIKGWGGVFTVMDCNANVSLIPGAEWWFSEELPPPAGWCVSGGVSGVVADMKVVFCGQRESEGKLRVEKASVGMLSALSWRYLSVDDGLRNSWGIKVPVSCSWNWRKLLHLRDLVNPALTF</sequence>
<keyword evidence="4" id="KW-1185">Reference proteome</keyword>
<dbReference type="PANTHER" id="PTHR12874">
    <property type="entry name" value="F-BOX ONLY PROTEIN 48-RELATED"/>
    <property type="match status" value="1"/>
</dbReference>
<dbReference type="InterPro" id="IPR036047">
    <property type="entry name" value="F-box-like_dom_sf"/>
</dbReference>
<feature type="domain" description="F-box" evidence="2">
    <location>
        <begin position="15"/>
        <end position="54"/>
    </location>
</feature>
<dbReference type="STRING" id="22663.A0A2I0HLM4"/>
<accession>A0A2I0HLM4</accession>
<comment type="subcellular location">
    <subcellularLocation>
        <location evidence="1">Nucleus</location>
    </subcellularLocation>
</comment>
<name>A0A2I0HLM4_PUNGR</name>
<dbReference type="Proteomes" id="UP000233551">
    <property type="component" value="Unassembled WGS sequence"/>
</dbReference>
<dbReference type="GO" id="GO:0016567">
    <property type="term" value="P:protein ubiquitination"/>
    <property type="evidence" value="ECO:0007669"/>
    <property type="project" value="UniProtKB-UniRule"/>
</dbReference>
<protein>
    <recommendedName>
        <fullName evidence="1">F-box protein</fullName>
    </recommendedName>
</protein>
<reference evidence="3 4" key="1">
    <citation type="submission" date="2017-11" db="EMBL/GenBank/DDBJ databases">
        <title>De-novo sequencing of pomegranate (Punica granatum L.) genome.</title>
        <authorList>
            <person name="Akparov Z."/>
            <person name="Amiraslanov A."/>
            <person name="Hajiyeva S."/>
            <person name="Abbasov M."/>
            <person name="Kaur K."/>
            <person name="Hamwieh A."/>
            <person name="Solovyev V."/>
            <person name="Salamov A."/>
            <person name="Braich B."/>
            <person name="Kosarev P."/>
            <person name="Mahmoud A."/>
            <person name="Hajiyev E."/>
            <person name="Babayeva S."/>
            <person name="Izzatullayeva V."/>
            <person name="Mammadov A."/>
            <person name="Mammadov A."/>
            <person name="Sharifova S."/>
            <person name="Ojaghi J."/>
            <person name="Eynullazada K."/>
            <person name="Bayramov B."/>
            <person name="Abdulazimova A."/>
            <person name="Shahmuradov I."/>
        </authorList>
    </citation>
    <scope>NUCLEOTIDE SEQUENCE [LARGE SCALE GENOMIC DNA]</scope>
    <source>
        <strain evidence="4">cv. AG2017</strain>
        <tissue evidence="3">Leaf</tissue>
    </source>
</reference>
<evidence type="ECO:0000313" key="3">
    <source>
        <dbReference type="EMBL" id="PKI32615.1"/>
    </source>
</evidence>
<gene>
    <name evidence="3" type="ORF">CRG98_047012</name>
</gene>
<keyword evidence="1" id="KW-0833">Ubl conjugation pathway</keyword>
<dbReference type="InterPro" id="IPR001810">
    <property type="entry name" value="F-box_dom"/>
</dbReference>
<dbReference type="GO" id="GO:0005737">
    <property type="term" value="C:cytoplasm"/>
    <property type="evidence" value="ECO:0007669"/>
    <property type="project" value="TreeGrafter"/>
</dbReference>
<dbReference type="Pfam" id="PF12937">
    <property type="entry name" value="F-box-like"/>
    <property type="match status" value="1"/>
</dbReference>
<evidence type="ECO:0000313" key="4">
    <source>
        <dbReference type="Proteomes" id="UP000233551"/>
    </source>
</evidence>
<comment type="function">
    <text evidence="1">Acts as a component of a SCF E3 ubiquitin ligase complexes.</text>
</comment>
<organism evidence="3 4">
    <name type="scientific">Punica granatum</name>
    <name type="common">Pomegranate</name>
    <dbReference type="NCBI Taxonomy" id="22663"/>
    <lineage>
        <taxon>Eukaryota</taxon>
        <taxon>Viridiplantae</taxon>
        <taxon>Streptophyta</taxon>
        <taxon>Embryophyta</taxon>
        <taxon>Tracheophyta</taxon>
        <taxon>Spermatophyta</taxon>
        <taxon>Magnoliopsida</taxon>
        <taxon>eudicotyledons</taxon>
        <taxon>Gunneridae</taxon>
        <taxon>Pentapetalae</taxon>
        <taxon>rosids</taxon>
        <taxon>malvids</taxon>
        <taxon>Myrtales</taxon>
        <taxon>Lythraceae</taxon>
        <taxon>Punica</taxon>
    </lineage>
</organism>
<dbReference type="GO" id="GO:0031146">
    <property type="term" value="P:SCF-dependent proteasomal ubiquitin-dependent protein catabolic process"/>
    <property type="evidence" value="ECO:0007669"/>
    <property type="project" value="UniProtKB-UniRule"/>
</dbReference>
<evidence type="ECO:0000259" key="2">
    <source>
        <dbReference type="Pfam" id="PF12937"/>
    </source>
</evidence>
<dbReference type="PANTHER" id="PTHR12874:SF16">
    <property type="entry name" value="OS01G0800800 PROTEIN"/>
    <property type="match status" value="1"/>
</dbReference>
<keyword evidence="1" id="KW-0539">Nucleus</keyword>
<dbReference type="SUPFAM" id="SSF81383">
    <property type="entry name" value="F-box domain"/>
    <property type="match status" value="1"/>
</dbReference>
<dbReference type="AlphaFoldDB" id="A0A2I0HLM4"/>
<evidence type="ECO:0000256" key="1">
    <source>
        <dbReference type="RuleBase" id="RU369085"/>
    </source>
</evidence>